<dbReference type="EMBL" id="CADCUK010000036">
    <property type="protein sequence ID" value="CAA9365165.1"/>
    <property type="molecule type" value="Genomic_DNA"/>
</dbReference>
<organism evidence="2">
    <name type="scientific">uncultured Nocardioidaceae bacterium</name>
    <dbReference type="NCBI Taxonomy" id="253824"/>
    <lineage>
        <taxon>Bacteria</taxon>
        <taxon>Bacillati</taxon>
        <taxon>Actinomycetota</taxon>
        <taxon>Actinomycetes</taxon>
        <taxon>Propionibacteriales</taxon>
        <taxon>Nocardioidaceae</taxon>
        <taxon>environmental samples</taxon>
    </lineage>
</organism>
<evidence type="ECO:0000256" key="1">
    <source>
        <dbReference type="SAM" id="MobiDB-lite"/>
    </source>
</evidence>
<feature type="region of interest" description="Disordered" evidence="1">
    <location>
        <begin position="1"/>
        <end position="268"/>
    </location>
</feature>
<gene>
    <name evidence="2" type="ORF">AVDCRST_MAG47-517</name>
</gene>
<feature type="compositionally biased region" description="Basic and acidic residues" evidence="1">
    <location>
        <begin position="135"/>
        <end position="154"/>
    </location>
</feature>
<evidence type="ECO:0000313" key="2">
    <source>
        <dbReference type="EMBL" id="CAA9365165.1"/>
    </source>
</evidence>
<feature type="non-terminal residue" evidence="2">
    <location>
        <position position="1"/>
    </location>
</feature>
<proteinExistence type="predicted"/>
<feature type="compositionally biased region" description="Basic and acidic residues" evidence="1">
    <location>
        <begin position="224"/>
        <end position="234"/>
    </location>
</feature>
<feature type="compositionally biased region" description="Basic residues" evidence="1">
    <location>
        <begin position="60"/>
        <end position="116"/>
    </location>
</feature>
<name>A0A6J4MS14_9ACTN</name>
<dbReference type="GO" id="GO:0004039">
    <property type="term" value="F:allophanate hydrolase activity"/>
    <property type="evidence" value="ECO:0007669"/>
    <property type="project" value="UniProtKB-EC"/>
</dbReference>
<reference evidence="2" key="1">
    <citation type="submission" date="2020-02" db="EMBL/GenBank/DDBJ databases">
        <authorList>
            <person name="Meier V. D."/>
        </authorList>
    </citation>
    <scope>NUCLEOTIDE SEQUENCE</scope>
    <source>
        <strain evidence="2">AVDCRST_MAG47</strain>
    </source>
</reference>
<protein>
    <submittedName>
        <fullName evidence="2">Allophanate hydrolase 2 subunit 2</fullName>
        <ecNumber evidence="2">3.5.1.54</ecNumber>
    </submittedName>
</protein>
<sequence>DRRRTVPQPARPGRRRPDHGPGRGAAGARAPRCPPVGMAGPGSSDVGQPAGGKSGGSRGPRVRARRTRPGGVRRGHRRGDRRGVRGARRPARRAARGRGLRAGGKRRVGGRHRPRRPVLPGCVRWHRGRPGAGLEVDRHPVGPRPGRRDVRERAPGGAGRRAALRCRGCGSRAGRRHGAAVHPGPQVRLVHRRGAPDARHVGVPGGAGLRPGRAAAGRAGPAALRDRRAGERGAGRRSGPGAGRRSPPGLPQRPPHDRWLPGPGRGRLLRRGALRAAATRRRGQVPLAV</sequence>
<feature type="non-terminal residue" evidence="2">
    <location>
        <position position="289"/>
    </location>
</feature>
<dbReference type="AlphaFoldDB" id="A0A6J4MS14"/>
<dbReference type="EC" id="3.5.1.54" evidence="2"/>
<keyword evidence="2" id="KW-0378">Hydrolase</keyword>
<feature type="compositionally biased region" description="Low complexity" evidence="1">
    <location>
        <begin position="210"/>
        <end position="223"/>
    </location>
</feature>
<feature type="compositionally biased region" description="Gly residues" evidence="1">
    <location>
        <begin position="49"/>
        <end position="58"/>
    </location>
</feature>
<accession>A0A6J4MS14</accession>